<feature type="transmembrane region" description="Helical" evidence="1">
    <location>
        <begin position="249"/>
        <end position="267"/>
    </location>
</feature>
<organism evidence="2 3">
    <name type="scientific">Ureaplasma diversum NCTC 246</name>
    <dbReference type="NCBI Taxonomy" id="1188241"/>
    <lineage>
        <taxon>Bacteria</taxon>
        <taxon>Bacillati</taxon>
        <taxon>Mycoplasmatota</taxon>
        <taxon>Mycoplasmoidales</taxon>
        <taxon>Mycoplasmoidaceae</taxon>
        <taxon>Ureaplasma</taxon>
    </lineage>
</organism>
<evidence type="ECO:0000256" key="1">
    <source>
        <dbReference type="SAM" id="Phobius"/>
    </source>
</evidence>
<evidence type="ECO:0000313" key="3">
    <source>
        <dbReference type="Proteomes" id="UP000028537"/>
    </source>
</evidence>
<proteinExistence type="predicted"/>
<feature type="transmembrane region" description="Helical" evidence="1">
    <location>
        <begin position="287"/>
        <end position="306"/>
    </location>
</feature>
<feature type="transmembrane region" description="Helical" evidence="1">
    <location>
        <begin position="82"/>
        <end position="101"/>
    </location>
</feature>
<evidence type="ECO:0008006" key="4">
    <source>
        <dbReference type="Google" id="ProtNLM"/>
    </source>
</evidence>
<keyword evidence="1" id="KW-0812">Transmembrane</keyword>
<feature type="transmembrane region" description="Helical" evidence="1">
    <location>
        <begin position="31"/>
        <end position="53"/>
    </location>
</feature>
<dbReference type="Proteomes" id="UP000028537">
    <property type="component" value="Unassembled WGS sequence"/>
</dbReference>
<protein>
    <recommendedName>
        <fullName evidence="4">DUF1600 domain-containing protein</fullName>
    </recommendedName>
</protein>
<reference evidence="2 3" key="1">
    <citation type="submission" date="2014-02" db="EMBL/GenBank/DDBJ databases">
        <title>Genome sequence of Ureaplasma diversum strain 246.</title>
        <authorList>
            <person name="Sirand-Pugnet P."/>
            <person name="Breton M."/>
            <person name="Dordet-Frisoni E."/>
            <person name="Baranowski E."/>
            <person name="Barre A."/>
            <person name="Couture C."/>
            <person name="Dupuy V."/>
            <person name="Gaurivaud P."/>
            <person name="Jacob D."/>
            <person name="Lemaitre C."/>
            <person name="Manso-Silvan L."/>
            <person name="Nikolski M."/>
            <person name="Nouvel L.-X."/>
            <person name="Poumarat F."/>
            <person name="Tardy F."/>
            <person name="Thebault P."/>
            <person name="Theil S."/>
            <person name="Citti C."/>
            <person name="Thiaucourt F."/>
            <person name="Blanchard A."/>
        </authorList>
    </citation>
    <scope>NUCLEOTIDE SEQUENCE [LARGE SCALE GENOMIC DNA]</scope>
    <source>
        <strain evidence="2 3">NCTC 246</strain>
    </source>
</reference>
<dbReference type="InterPro" id="IPR011631">
    <property type="entry name" value="DUF1600"/>
</dbReference>
<keyword evidence="3" id="KW-1185">Reference proteome</keyword>
<dbReference type="eggNOG" id="ENOG502ZTW3">
    <property type="taxonomic scope" value="Bacteria"/>
</dbReference>
<keyword evidence="1" id="KW-1133">Transmembrane helix</keyword>
<gene>
    <name evidence="2" type="ORF">UDIV_6860</name>
</gene>
<feature type="transmembrane region" description="Helical" evidence="1">
    <location>
        <begin position="163"/>
        <end position="183"/>
    </location>
</feature>
<dbReference type="EMBL" id="JFDP01000087">
    <property type="protein sequence ID" value="KEZ22245.1"/>
    <property type="molecule type" value="Genomic_DNA"/>
</dbReference>
<name>A0A084EWA3_9BACT</name>
<accession>A0A084EWA3</accession>
<dbReference type="OrthoDB" id="403968at2"/>
<comment type="caution">
    <text evidence="2">The sequence shown here is derived from an EMBL/GenBank/DDBJ whole genome shotgun (WGS) entry which is preliminary data.</text>
</comment>
<evidence type="ECO:0000313" key="2">
    <source>
        <dbReference type="EMBL" id="KEZ22245.1"/>
    </source>
</evidence>
<feature type="transmembrane region" description="Helical" evidence="1">
    <location>
        <begin position="318"/>
        <end position="341"/>
    </location>
</feature>
<keyword evidence="1" id="KW-0472">Membrane</keyword>
<dbReference type="AlphaFoldDB" id="A0A084EWA3"/>
<feature type="transmembrane region" description="Helical" evidence="1">
    <location>
        <begin position="217"/>
        <end position="237"/>
    </location>
</feature>
<sequence length="405" mass="47635">MKVKKRYINRSFNEQVNRYWNNQLMQIVPKLLNQIIITNAFLLIFIICLSVLLAHDQQFLKYPIDYTISNYSYLPQQQAGAVGLYSIIWYCFVNVLFFLNISKNKHFTKKEFVSLVFASILFNPFAYYQLIKHIKSKAFYWSKTFYWILSDNNKIEFNIKNKLSIAALIAFIIFLPFCCLFLLDYWPVDLNNIKPDYSDINLKTKIYYGSNSWIGNLHYFTVQSNWMAIVVLLIYLINPKARIVKNNTYLITILVYILIVGIIWTGVLYPFNSRSPSWSWFNSLTGFYHHIVTPITFLVFALYVLFNNKVATTIKYKHIICCTTFYFSIYLLYAIFLPIVANVSVYSLMTNVWPFLNGDPIMLLVFIGVFLLMIATTSAFWAINNKIVKKFNKQLIHNPIIKETN</sequence>
<dbReference type="Pfam" id="PF07667">
    <property type="entry name" value="DUF1600"/>
    <property type="match status" value="1"/>
</dbReference>
<feature type="transmembrane region" description="Helical" evidence="1">
    <location>
        <begin position="361"/>
        <end position="383"/>
    </location>
</feature>
<dbReference type="RefSeq" id="WP_051749536.1">
    <property type="nucleotide sequence ID" value="NZ_JFDP01000087.1"/>
</dbReference>